<evidence type="ECO:0000256" key="1">
    <source>
        <dbReference type="SAM" id="MobiDB-lite"/>
    </source>
</evidence>
<feature type="region of interest" description="Disordered" evidence="1">
    <location>
        <begin position="144"/>
        <end position="171"/>
    </location>
</feature>
<gene>
    <name evidence="2" type="ORF">LTR97_000382</name>
</gene>
<sequence length="222" mass="23881">MSFPRITKEAAALIVQEIFDSGALFRCDDKGKDALLARVNNIKIMPADLLPPLLEHLTQLKQPMSKVEIKALSKIVTYLECSSTVDDRRRSLKAFGLAKTAESLNDFLLESFAAAVAAEKSIATSCNGEAVAADAATFIEPGSPASTILTPSSGHTTPSDTPNAKSANAKDPFDVDFGKHVRQHFIPVESVNQDSTELNNKAAKLDPGVKRQWPALCSTVRS</sequence>
<evidence type="ECO:0000313" key="3">
    <source>
        <dbReference type="Proteomes" id="UP001310594"/>
    </source>
</evidence>
<dbReference type="AlphaFoldDB" id="A0AAN7WCR5"/>
<name>A0AAN7WCR5_9PEZI</name>
<dbReference type="Proteomes" id="UP001310594">
    <property type="component" value="Unassembled WGS sequence"/>
</dbReference>
<organism evidence="2 3">
    <name type="scientific">Elasticomyces elasticus</name>
    <dbReference type="NCBI Taxonomy" id="574655"/>
    <lineage>
        <taxon>Eukaryota</taxon>
        <taxon>Fungi</taxon>
        <taxon>Dikarya</taxon>
        <taxon>Ascomycota</taxon>
        <taxon>Pezizomycotina</taxon>
        <taxon>Dothideomycetes</taxon>
        <taxon>Dothideomycetidae</taxon>
        <taxon>Mycosphaerellales</taxon>
        <taxon>Teratosphaeriaceae</taxon>
        <taxon>Elasticomyces</taxon>
    </lineage>
</organism>
<accession>A0AAN7WCR5</accession>
<protein>
    <submittedName>
        <fullName evidence="2">Uncharacterized protein</fullName>
    </submittedName>
</protein>
<reference evidence="2" key="1">
    <citation type="submission" date="2023-08" db="EMBL/GenBank/DDBJ databases">
        <title>Black Yeasts Isolated from many extreme environments.</title>
        <authorList>
            <person name="Coleine C."/>
            <person name="Stajich J.E."/>
            <person name="Selbmann L."/>
        </authorList>
    </citation>
    <scope>NUCLEOTIDE SEQUENCE</scope>
    <source>
        <strain evidence="2">CCFEE 5810</strain>
    </source>
</reference>
<proteinExistence type="predicted"/>
<dbReference type="EMBL" id="JAVRQU010000001">
    <property type="protein sequence ID" value="KAK5707843.1"/>
    <property type="molecule type" value="Genomic_DNA"/>
</dbReference>
<evidence type="ECO:0000313" key="2">
    <source>
        <dbReference type="EMBL" id="KAK5707843.1"/>
    </source>
</evidence>
<feature type="compositionally biased region" description="Polar residues" evidence="1">
    <location>
        <begin position="144"/>
        <end position="166"/>
    </location>
</feature>
<comment type="caution">
    <text evidence="2">The sequence shown here is derived from an EMBL/GenBank/DDBJ whole genome shotgun (WGS) entry which is preliminary data.</text>
</comment>